<dbReference type="InterPro" id="IPR036259">
    <property type="entry name" value="MFS_trans_sf"/>
</dbReference>
<dbReference type="InterPro" id="IPR011701">
    <property type="entry name" value="MFS"/>
</dbReference>
<sequence>MSDVAAKKDSLARNRDYTLLWSGQALAEAGFGATLFVLPLLALALTGSPGVSGLVLSVDAAAQLLVGLPAGALVDRWNRKRIMLACEAAQVVALASLVFVLWTDTASVVHLVAVAAVLGAARALFEPAEDASLPRIVPEHQLATAVAMNTARSSLGQMGGSALGGLLYSLGRALPFLFDLVTHCVAFVALAFLRLPPREKPETAEKTHLVREIGEGLRWVWSRPEIRVTTLCAVVLNLFFSAYYLVVIVLATGRGVPSTETGVMASMLGVGGVVGALIAPRLHRVLGPYRSIAIVFWVATALTPVALLIDDGYLMGVLFAGMTLLVPTANTTIGTHQLLLTPDELRGRLSGVLAVAVGTAGAVGPVLGGLLTELLDPVPAVVVCTVGIALVTAYVTVSPTLRHYPEKGQQ</sequence>
<reference evidence="8 9" key="1">
    <citation type="submission" date="2020-08" db="EMBL/GenBank/DDBJ databases">
        <title>Sequencing the genomes of 1000 actinobacteria strains.</title>
        <authorList>
            <person name="Klenk H.-P."/>
        </authorList>
    </citation>
    <scope>NUCLEOTIDE SEQUENCE [LARGE SCALE GENOMIC DNA]</scope>
    <source>
        <strain evidence="8 9">DSM 45084</strain>
    </source>
</reference>
<evidence type="ECO:0000256" key="5">
    <source>
        <dbReference type="ARBA" id="ARBA00023136"/>
    </source>
</evidence>
<evidence type="ECO:0000259" key="7">
    <source>
        <dbReference type="PROSITE" id="PS50850"/>
    </source>
</evidence>
<comment type="caution">
    <text evidence="8">The sequence shown here is derived from an EMBL/GenBank/DDBJ whole genome shotgun (WGS) entry which is preliminary data.</text>
</comment>
<feature type="transmembrane region" description="Helical" evidence="6">
    <location>
        <begin position="21"/>
        <end position="45"/>
    </location>
</feature>
<dbReference type="CDD" id="cd06173">
    <property type="entry name" value="MFS_MefA_like"/>
    <property type="match status" value="1"/>
</dbReference>
<feature type="transmembrane region" description="Helical" evidence="6">
    <location>
        <begin position="174"/>
        <end position="193"/>
    </location>
</feature>
<evidence type="ECO:0000256" key="6">
    <source>
        <dbReference type="SAM" id="Phobius"/>
    </source>
</evidence>
<dbReference type="SUPFAM" id="SSF103473">
    <property type="entry name" value="MFS general substrate transporter"/>
    <property type="match status" value="1"/>
</dbReference>
<keyword evidence="5 6" id="KW-0472">Membrane</keyword>
<dbReference type="GO" id="GO:0005886">
    <property type="term" value="C:plasma membrane"/>
    <property type="evidence" value="ECO:0007669"/>
    <property type="project" value="UniProtKB-SubCell"/>
</dbReference>
<dbReference type="PANTHER" id="PTHR23513">
    <property type="entry name" value="INTEGRAL MEMBRANE EFFLUX PROTEIN-RELATED"/>
    <property type="match status" value="1"/>
</dbReference>
<feature type="transmembrane region" description="Helical" evidence="6">
    <location>
        <begin position="378"/>
        <end position="397"/>
    </location>
</feature>
<dbReference type="InterPro" id="IPR020846">
    <property type="entry name" value="MFS_dom"/>
</dbReference>
<feature type="transmembrane region" description="Helical" evidence="6">
    <location>
        <begin position="352"/>
        <end position="372"/>
    </location>
</feature>
<accession>A0A7W7T1U5</accession>
<dbReference type="Gene3D" id="1.20.1250.20">
    <property type="entry name" value="MFS general substrate transporter like domains"/>
    <property type="match status" value="1"/>
</dbReference>
<evidence type="ECO:0000313" key="8">
    <source>
        <dbReference type="EMBL" id="MBB4965017.1"/>
    </source>
</evidence>
<dbReference type="PROSITE" id="PS50850">
    <property type="entry name" value="MFS"/>
    <property type="match status" value="1"/>
</dbReference>
<comment type="subcellular location">
    <subcellularLocation>
        <location evidence="1">Cell membrane</location>
        <topology evidence="1">Multi-pass membrane protein</topology>
    </subcellularLocation>
</comment>
<keyword evidence="4 6" id="KW-1133">Transmembrane helix</keyword>
<evidence type="ECO:0000313" key="9">
    <source>
        <dbReference type="Proteomes" id="UP000542674"/>
    </source>
</evidence>
<name>A0A7W7T1U5_9PSEU</name>
<evidence type="ECO:0000256" key="3">
    <source>
        <dbReference type="ARBA" id="ARBA00022692"/>
    </source>
</evidence>
<feature type="transmembrane region" description="Helical" evidence="6">
    <location>
        <begin position="262"/>
        <end position="279"/>
    </location>
</feature>
<dbReference type="EMBL" id="JACHJS010000001">
    <property type="protein sequence ID" value="MBB4965017.1"/>
    <property type="molecule type" value="Genomic_DNA"/>
</dbReference>
<feature type="transmembrane region" description="Helical" evidence="6">
    <location>
        <begin position="315"/>
        <end position="340"/>
    </location>
</feature>
<dbReference type="PANTHER" id="PTHR23513:SF11">
    <property type="entry name" value="STAPHYLOFERRIN A TRANSPORTER"/>
    <property type="match status" value="1"/>
</dbReference>
<dbReference type="GO" id="GO:0022857">
    <property type="term" value="F:transmembrane transporter activity"/>
    <property type="evidence" value="ECO:0007669"/>
    <property type="project" value="InterPro"/>
</dbReference>
<dbReference type="AlphaFoldDB" id="A0A7W7T1U5"/>
<feature type="transmembrane region" description="Helical" evidence="6">
    <location>
        <begin position="291"/>
        <end position="309"/>
    </location>
</feature>
<feature type="transmembrane region" description="Helical" evidence="6">
    <location>
        <begin position="228"/>
        <end position="250"/>
    </location>
</feature>
<gene>
    <name evidence="8" type="ORF">F4559_002376</name>
</gene>
<evidence type="ECO:0000256" key="4">
    <source>
        <dbReference type="ARBA" id="ARBA00022989"/>
    </source>
</evidence>
<keyword evidence="2" id="KW-1003">Cell membrane</keyword>
<protein>
    <submittedName>
        <fullName evidence="8">MFS family permease</fullName>
    </submittedName>
</protein>
<evidence type="ECO:0000256" key="2">
    <source>
        <dbReference type="ARBA" id="ARBA00022475"/>
    </source>
</evidence>
<organism evidence="8 9">
    <name type="scientific">Saccharothrix violaceirubra</name>
    <dbReference type="NCBI Taxonomy" id="413306"/>
    <lineage>
        <taxon>Bacteria</taxon>
        <taxon>Bacillati</taxon>
        <taxon>Actinomycetota</taxon>
        <taxon>Actinomycetes</taxon>
        <taxon>Pseudonocardiales</taxon>
        <taxon>Pseudonocardiaceae</taxon>
        <taxon>Saccharothrix</taxon>
    </lineage>
</organism>
<keyword evidence="3 6" id="KW-0812">Transmembrane</keyword>
<dbReference type="Pfam" id="PF07690">
    <property type="entry name" value="MFS_1"/>
    <property type="match status" value="1"/>
</dbReference>
<keyword evidence="9" id="KW-1185">Reference proteome</keyword>
<dbReference type="InterPro" id="IPR001958">
    <property type="entry name" value="Tet-R_TetA/multi-R_MdtG-like"/>
</dbReference>
<feature type="domain" description="Major facilitator superfamily (MFS) profile" evidence="7">
    <location>
        <begin position="16"/>
        <end position="401"/>
    </location>
</feature>
<dbReference type="RefSeq" id="WP_184668365.1">
    <property type="nucleotide sequence ID" value="NZ_BAABAI010000039.1"/>
</dbReference>
<feature type="transmembrane region" description="Helical" evidence="6">
    <location>
        <begin position="51"/>
        <end position="70"/>
    </location>
</feature>
<evidence type="ECO:0000256" key="1">
    <source>
        <dbReference type="ARBA" id="ARBA00004651"/>
    </source>
</evidence>
<dbReference type="PRINTS" id="PR01035">
    <property type="entry name" value="TCRTETA"/>
</dbReference>
<proteinExistence type="predicted"/>
<dbReference type="Proteomes" id="UP000542674">
    <property type="component" value="Unassembled WGS sequence"/>
</dbReference>